<dbReference type="AlphaFoldDB" id="A0A1Y1WH59"/>
<reference evidence="1 2" key="1">
    <citation type="submission" date="2016-07" db="EMBL/GenBank/DDBJ databases">
        <title>Pervasive Adenine N6-methylation of Active Genes in Fungi.</title>
        <authorList>
            <consortium name="DOE Joint Genome Institute"/>
            <person name="Mondo S.J."/>
            <person name="Dannebaum R.O."/>
            <person name="Kuo R.C."/>
            <person name="Labutti K."/>
            <person name="Haridas S."/>
            <person name="Kuo A."/>
            <person name="Salamov A."/>
            <person name="Ahrendt S.R."/>
            <person name="Lipzen A."/>
            <person name="Sullivan W."/>
            <person name="Andreopoulos W.B."/>
            <person name="Clum A."/>
            <person name="Lindquist E."/>
            <person name="Daum C."/>
            <person name="Ramamoorthy G.K."/>
            <person name="Gryganskyi A."/>
            <person name="Culley D."/>
            <person name="Magnuson J.K."/>
            <person name="James T.Y."/>
            <person name="O'Malley M.A."/>
            <person name="Stajich J.E."/>
            <person name="Spatafora J.W."/>
            <person name="Visel A."/>
            <person name="Grigoriev I.V."/>
        </authorList>
    </citation>
    <scope>NUCLEOTIDE SEQUENCE [LARGE SCALE GENOMIC DNA]</scope>
    <source>
        <strain evidence="1 2">ATCC 12442</strain>
    </source>
</reference>
<evidence type="ECO:0000313" key="2">
    <source>
        <dbReference type="Proteomes" id="UP000193922"/>
    </source>
</evidence>
<comment type="caution">
    <text evidence="1">The sequence shown here is derived from an EMBL/GenBank/DDBJ whole genome shotgun (WGS) entry which is preliminary data.</text>
</comment>
<name>A0A1Y1WH59_9FUNG</name>
<proteinExistence type="predicted"/>
<dbReference type="EMBL" id="MCFD01000002">
    <property type="protein sequence ID" value="ORX72802.1"/>
    <property type="molecule type" value="Genomic_DNA"/>
</dbReference>
<sequence length="121" mass="13642">MHSSLSQRFAIIEVPRKTVHYEEGYPIKTSGLTIRGILAGMAILCLVPRLVMKRFRAHSSHTLDVVAATAIGTEDMNCTRLRRLPEIHASLEGNYKAGYSLVLSNCDNYAKRRITFELLHE</sequence>
<dbReference type="GeneID" id="63806295"/>
<evidence type="ECO:0000313" key="1">
    <source>
        <dbReference type="EMBL" id="ORX72802.1"/>
    </source>
</evidence>
<keyword evidence="2" id="KW-1185">Reference proteome</keyword>
<dbReference type="RefSeq" id="XP_040746142.1">
    <property type="nucleotide sequence ID" value="XM_040889647.1"/>
</dbReference>
<organism evidence="1 2">
    <name type="scientific">Linderina pennispora</name>
    <dbReference type="NCBI Taxonomy" id="61395"/>
    <lineage>
        <taxon>Eukaryota</taxon>
        <taxon>Fungi</taxon>
        <taxon>Fungi incertae sedis</taxon>
        <taxon>Zoopagomycota</taxon>
        <taxon>Kickxellomycotina</taxon>
        <taxon>Kickxellomycetes</taxon>
        <taxon>Kickxellales</taxon>
        <taxon>Kickxellaceae</taxon>
        <taxon>Linderina</taxon>
    </lineage>
</organism>
<accession>A0A1Y1WH59</accession>
<gene>
    <name evidence="1" type="ORF">DL89DRAFT_281516</name>
</gene>
<protein>
    <submittedName>
        <fullName evidence="1">Uncharacterized protein</fullName>
    </submittedName>
</protein>
<dbReference type="Proteomes" id="UP000193922">
    <property type="component" value="Unassembled WGS sequence"/>
</dbReference>